<dbReference type="PROSITE" id="PS50088">
    <property type="entry name" value="ANK_REPEAT"/>
    <property type="match status" value="2"/>
</dbReference>
<accession>C8V6F4</accession>
<feature type="region of interest" description="Disordered" evidence="3">
    <location>
        <begin position="1287"/>
        <end position="1306"/>
    </location>
</feature>
<dbReference type="RefSeq" id="XP_681361.1">
    <property type="nucleotide sequence ID" value="XM_676269.1"/>
</dbReference>
<feature type="region of interest" description="Disordered" evidence="3">
    <location>
        <begin position="1159"/>
        <end position="1179"/>
    </location>
</feature>
<keyword evidence="1" id="KW-0040">ANK repeat</keyword>
<feature type="repeat" description="ANK" evidence="1">
    <location>
        <begin position="511"/>
        <end position="543"/>
    </location>
</feature>
<organism evidence="4 5">
    <name type="scientific">Emericella nidulans (strain FGSC A4 / ATCC 38163 / CBS 112.46 / NRRL 194 / M139)</name>
    <name type="common">Aspergillus nidulans</name>
    <dbReference type="NCBI Taxonomy" id="227321"/>
    <lineage>
        <taxon>Eukaryota</taxon>
        <taxon>Fungi</taxon>
        <taxon>Dikarya</taxon>
        <taxon>Ascomycota</taxon>
        <taxon>Pezizomycotina</taxon>
        <taxon>Eurotiomycetes</taxon>
        <taxon>Eurotiomycetidae</taxon>
        <taxon>Eurotiales</taxon>
        <taxon>Aspergillaceae</taxon>
        <taxon>Aspergillus</taxon>
        <taxon>Aspergillus subgen. Nidulantes</taxon>
    </lineage>
</organism>
<dbReference type="STRING" id="227321.Q5AUD8"/>
<dbReference type="GO" id="GO:0033309">
    <property type="term" value="C:SBF transcription complex"/>
    <property type="evidence" value="ECO:0000318"/>
    <property type="project" value="GO_Central"/>
</dbReference>
<dbReference type="EMBL" id="BN001302">
    <property type="protein sequence ID" value="CBF73868.1"/>
    <property type="molecule type" value="Genomic_DNA"/>
</dbReference>
<dbReference type="PROSITE" id="PS50297">
    <property type="entry name" value="ANK_REP_REGION"/>
    <property type="match status" value="1"/>
</dbReference>
<reference evidence="5" key="2">
    <citation type="journal article" date="2009" name="Fungal Genet. Biol.">
        <title>The 2008 update of the Aspergillus nidulans genome annotation: a community effort.</title>
        <authorList>
            <person name="Wortman J.R."/>
            <person name="Gilsenan J.M."/>
            <person name="Joardar V."/>
            <person name="Deegan J."/>
            <person name="Clutterbuck J."/>
            <person name="Andersen M.R."/>
            <person name="Archer D."/>
            <person name="Bencina M."/>
            <person name="Braus G."/>
            <person name="Coutinho P."/>
            <person name="von Dohren H."/>
            <person name="Doonan J."/>
            <person name="Driessen A.J."/>
            <person name="Durek P."/>
            <person name="Espeso E."/>
            <person name="Fekete E."/>
            <person name="Flipphi M."/>
            <person name="Estrada C.G."/>
            <person name="Geysens S."/>
            <person name="Goldman G."/>
            <person name="de Groot P.W."/>
            <person name="Hansen K."/>
            <person name="Harris S.D."/>
            <person name="Heinekamp T."/>
            <person name="Helmstaedt K."/>
            <person name="Henrissat B."/>
            <person name="Hofmann G."/>
            <person name="Homan T."/>
            <person name="Horio T."/>
            <person name="Horiuchi H."/>
            <person name="James S."/>
            <person name="Jones M."/>
            <person name="Karaffa L."/>
            <person name="Karanyi Z."/>
            <person name="Kato M."/>
            <person name="Keller N."/>
            <person name="Kelly D.E."/>
            <person name="Kiel J.A."/>
            <person name="Kim J.M."/>
            <person name="van der Klei I.J."/>
            <person name="Klis F.M."/>
            <person name="Kovalchuk A."/>
            <person name="Krasevec N."/>
            <person name="Kubicek C.P."/>
            <person name="Liu B."/>
            <person name="Maccabe A."/>
            <person name="Meyer V."/>
            <person name="Mirabito P."/>
            <person name="Miskei M."/>
            <person name="Mos M."/>
            <person name="Mullins J."/>
            <person name="Nelson D.R."/>
            <person name="Nielsen J."/>
            <person name="Oakley B.R."/>
            <person name="Osmani S.A."/>
            <person name="Pakula T."/>
            <person name="Paszewski A."/>
            <person name="Paulsen I."/>
            <person name="Pilsyk S."/>
            <person name="Pocsi I."/>
            <person name="Punt P.J."/>
            <person name="Ram A.F."/>
            <person name="Ren Q."/>
            <person name="Robellet X."/>
            <person name="Robson G."/>
            <person name="Seiboth B."/>
            <person name="van Solingen P."/>
            <person name="Specht T."/>
            <person name="Sun J."/>
            <person name="Taheri-Talesh N."/>
            <person name="Takeshita N."/>
            <person name="Ussery D."/>
            <person name="vanKuyk P.A."/>
            <person name="Visser H."/>
            <person name="van de Vondervoort P.J."/>
            <person name="de Vries R.P."/>
            <person name="Walton J."/>
            <person name="Xiang X."/>
            <person name="Xiong Y."/>
            <person name="Zeng A.P."/>
            <person name="Brandt B.W."/>
            <person name="Cornell M.J."/>
            <person name="van den Hondel C.A."/>
            <person name="Visser J."/>
            <person name="Oliver S.G."/>
            <person name="Turner G."/>
        </authorList>
    </citation>
    <scope>GENOME REANNOTATION</scope>
    <source>
        <strain evidence="5">FGSC A4 / ATCC 38163 / CBS 112.46 / NRRL 194 / M139</strain>
    </source>
</reference>
<dbReference type="Pfam" id="PF12796">
    <property type="entry name" value="Ank_2"/>
    <property type="match status" value="1"/>
</dbReference>
<name>Q5AUD8_EMENI</name>
<keyword evidence="5" id="KW-1185">Reference proteome</keyword>
<evidence type="ECO:0000256" key="2">
    <source>
        <dbReference type="SAM" id="Coils"/>
    </source>
</evidence>
<dbReference type="GeneID" id="2869039"/>
<dbReference type="SUPFAM" id="SSF48403">
    <property type="entry name" value="Ankyrin repeat"/>
    <property type="match status" value="1"/>
</dbReference>
<protein>
    <submittedName>
        <fullName evidence="4">Uncharacterized protein</fullName>
    </submittedName>
</protein>
<dbReference type="GO" id="GO:0030907">
    <property type="term" value="C:MBF transcription complex"/>
    <property type="evidence" value="ECO:0000318"/>
    <property type="project" value="GO_Central"/>
</dbReference>
<proteinExistence type="predicted"/>
<dbReference type="eggNOG" id="ENOG502S5BG">
    <property type="taxonomic scope" value="Eukaryota"/>
</dbReference>
<feature type="region of interest" description="Disordered" evidence="3">
    <location>
        <begin position="253"/>
        <end position="272"/>
    </location>
</feature>
<dbReference type="PANTHER" id="PTHR43828">
    <property type="entry name" value="ASPARAGINASE"/>
    <property type="match status" value="1"/>
</dbReference>
<dbReference type="OMA" id="DSIRICL"/>
<evidence type="ECO:0000256" key="1">
    <source>
        <dbReference type="PROSITE-ProRule" id="PRU00023"/>
    </source>
</evidence>
<dbReference type="GO" id="GO:0001228">
    <property type="term" value="F:DNA-binding transcription activator activity, RNA polymerase II-specific"/>
    <property type="evidence" value="ECO:0000318"/>
    <property type="project" value="GO_Central"/>
</dbReference>
<feature type="compositionally biased region" description="Polar residues" evidence="3">
    <location>
        <begin position="1163"/>
        <end position="1175"/>
    </location>
</feature>
<dbReference type="InParanoid" id="Q5AUD8"/>
<dbReference type="HOGENOM" id="CLU_257315_0_0_1"/>
<feature type="coiled-coil region" evidence="2">
    <location>
        <begin position="820"/>
        <end position="851"/>
    </location>
</feature>
<dbReference type="KEGG" id="ani:ANIA_08092"/>
<dbReference type="InterPro" id="IPR002110">
    <property type="entry name" value="Ankyrin_rpt"/>
</dbReference>
<feature type="repeat" description="ANK" evidence="1">
    <location>
        <begin position="480"/>
        <end position="510"/>
    </location>
</feature>
<feature type="compositionally biased region" description="Polar residues" evidence="3">
    <location>
        <begin position="1293"/>
        <end position="1304"/>
    </location>
</feature>
<evidence type="ECO:0000256" key="3">
    <source>
        <dbReference type="SAM" id="MobiDB-lite"/>
    </source>
</evidence>
<dbReference type="Gene3D" id="1.25.40.20">
    <property type="entry name" value="Ankyrin repeat-containing domain"/>
    <property type="match status" value="1"/>
</dbReference>
<dbReference type="OrthoDB" id="3200163at2759"/>
<feature type="coiled-coil region" evidence="2">
    <location>
        <begin position="112"/>
        <end position="139"/>
    </location>
</feature>
<dbReference type="InterPro" id="IPR051642">
    <property type="entry name" value="SWI6-like"/>
</dbReference>
<dbReference type="SMART" id="SM00248">
    <property type="entry name" value="ANK"/>
    <property type="match status" value="2"/>
</dbReference>
<dbReference type="InterPro" id="IPR036770">
    <property type="entry name" value="Ankyrin_rpt-contain_sf"/>
</dbReference>
<dbReference type="PANTHER" id="PTHR43828:SF15">
    <property type="entry name" value="TRANSCRIPTION FACTOR MBP1"/>
    <property type="match status" value="1"/>
</dbReference>
<dbReference type="Proteomes" id="UP000000560">
    <property type="component" value="Chromosome II"/>
</dbReference>
<gene>
    <name evidence="4" type="ORF">ANIA_08092</name>
</gene>
<evidence type="ECO:0000313" key="5">
    <source>
        <dbReference type="Proteomes" id="UP000000560"/>
    </source>
</evidence>
<keyword evidence="2" id="KW-0175">Coiled coil</keyword>
<sequence length="1356" mass="152983">MIKTSTIALPRHNSCWVLPKPAAGERDAKMASELADRTPRRRLARAHSPTELLHDPLHNFLCLSPRTPNKVTKYDSMAEVVGVVSAGIGVAAFALQISETIRRLRDIREYGKNKASAELESLVKRLERLRDILLSLETVQTSRMVNLAIEDCQLEYSSVDDSLQRMSEKLSHLGKKLQGARHSRGIKKQLRDIGQRLDSAVQDLSLSLLTLVAERQVDAQHSRSKIAIDSQRTIQETAQDMALAINSSVIDSSTVPKTREQRSTPASRASIEEPIPPHIAHATSLYCWSLQFALSRYGIPFMVNAAIEFITGAGRYSLRPGLSIERVVKYTSPGFEALWRFNCGLLKLSEVQETFRELRRCDPSLNRHIHPGGRNYVQELLYCGPNRGQHTNDQFELLKFFACELESPVYEDWPSPCSPNWIAEELTPDPFFIDYLALLANASPGFAGLTALHEIVLLDPPTSVTSFLSRSSLHMERNFLGQTPLHLAVHDVETVRLLVQSGHDMDIQDNYGITPLMYAAGMGKTDVVRLLIEQGANPFIRDTRWERNFIDYAAARNHWRLLMDILDTVQDSYSESISQYFICCALLRLIAREKWLPDNTWSAYFAKLVGLCLDVNIRFGNSHDGTEDNNLLHFISNNEDVKVLARQGFELFGQPNSAGKPAIFSLVPILDATLIQSLLDYGININHVDHKGRTILFPLLQQLRRLNSRTFDVMDSIRICLKAGLDIFISDGCQCACSPGGCFLPAAFNITFVDTMARAPAFVWALEFLSLVEELRGREDSKRLVIGFLHRNCFERVGITHVCCHRGNNVLNWELLWPRNQMAESDIDEILDEEEELIANLEKEMLPLTHKTLECLRSEWIRMLKEKHDERLEAKRKREHNNSKGPTGEPYQVDYKNDTFCQIFNTEVDFDVVPLANSMAEYVIWLEHQYIRSKDTWDTACEGEAWYKRRMSWFVELMQVMEVAPKTLIKTINNKIETIPCESDGLDKEVRKIFAIPRFALGRMHLSTIIRLGSSINLQDEPWKSMRPSYTSMISSNGGGHSALANHIFSVLGNWSEEFDDCENIYMNLHLGSSIRINTIAVNPKEISISLKASSGGSSGGINTSLLSSGYNKTWRSLSVDERESAMVFMLGRVLWCIFEGVGSSTGGNSADFLGEDLFRDSGNGNSNDPNQQQFPEFRDTPEAMQVLIREATSGAMEWAGLLRCVRVVGDRIYGSQSKMDGDEREEAYATARALRAWWNARISSTEEYLVERATGGEECDATSARRSRPRLRTVLRALQELEKGGGSDVSRLCTSQSTQQPHSVSRRDSMICSGLCITISRSLLSHMRAIAVFAYPPRFYPIESEKNRLRLSVPA</sequence>
<dbReference type="GO" id="GO:0045944">
    <property type="term" value="P:positive regulation of transcription by RNA polymerase II"/>
    <property type="evidence" value="ECO:0000318"/>
    <property type="project" value="GO_Central"/>
</dbReference>
<evidence type="ECO:0000313" key="4">
    <source>
        <dbReference type="EMBL" id="CBF73868.1"/>
    </source>
</evidence>
<accession>Q5AUD8</accession>
<reference evidence="5" key="1">
    <citation type="journal article" date="2005" name="Nature">
        <title>Sequencing of Aspergillus nidulans and comparative analysis with A. fumigatus and A. oryzae.</title>
        <authorList>
            <person name="Galagan J.E."/>
            <person name="Calvo S.E."/>
            <person name="Cuomo C."/>
            <person name="Ma L.J."/>
            <person name="Wortman J.R."/>
            <person name="Batzoglou S."/>
            <person name="Lee S.I."/>
            <person name="Basturkmen M."/>
            <person name="Spevak C.C."/>
            <person name="Clutterbuck J."/>
            <person name="Kapitonov V."/>
            <person name="Jurka J."/>
            <person name="Scazzocchio C."/>
            <person name="Farman M."/>
            <person name="Butler J."/>
            <person name="Purcell S."/>
            <person name="Harris S."/>
            <person name="Braus G.H."/>
            <person name="Draht O."/>
            <person name="Busch S."/>
            <person name="D'Enfert C."/>
            <person name="Bouchier C."/>
            <person name="Goldman G.H."/>
            <person name="Bell-Pedersen D."/>
            <person name="Griffiths-Jones S."/>
            <person name="Doonan J.H."/>
            <person name="Yu J."/>
            <person name="Vienken K."/>
            <person name="Pain A."/>
            <person name="Freitag M."/>
            <person name="Selker E.U."/>
            <person name="Archer D.B."/>
            <person name="Penalva M.A."/>
            <person name="Oakley B.R."/>
            <person name="Momany M."/>
            <person name="Tanaka T."/>
            <person name="Kumagai T."/>
            <person name="Asai K."/>
            <person name="Machida M."/>
            <person name="Nierman W.C."/>
            <person name="Denning D.W."/>
            <person name="Caddick M."/>
            <person name="Hynes M."/>
            <person name="Paoletti M."/>
            <person name="Fischer R."/>
            <person name="Miller B."/>
            <person name="Dyer P."/>
            <person name="Sachs M.S."/>
            <person name="Osmani S.A."/>
            <person name="Birren B.W."/>
        </authorList>
    </citation>
    <scope>NUCLEOTIDE SEQUENCE [LARGE SCALE GENOMIC DNA]</scope>
    <source>
        <strain evidence="5">FGSC A4 / ATCC 38163 / CBS 112.46 / NRRL 194 / M139</strain>
    </source>
</reference>